<dbReference type="PANTHER" id="PTHR13161">
    <property type="entry name" value="SPLICING FACTOR SUPPRESSOR OF WHITE APRICOT"/>
    <property type="match status" value="1"/>
</dbReference>
<dbReference type="Pfam" id="PF09750">
    <property type="entry name" value="DRY_EERY"/>
    <property type="match status" value="1"/>
</dbReference>
<dbReference type="SMART" id="SM01141">
    <property type="entry name" value="DRY_EERY"/>
    <property type="match status" value="1"/>
</dbReference>
<reference evidence="9 10" key="1">
    <citation type="submission" date="2021-04" db="EMBL/GenBank/DDBJ databases">
        <authorList>
            <person name="Bliznina A."/>
        </authorList>
    </citation>
    <scope>NUCLEOTIDE SEQUENCE [LARGE SCALE GENOMIC DNA]</scope>
</reference>
<evidence type="ECO:0000256" key="3">
    <source>
        <dbReference type="ARBA" id="ARBA00022884"/>
    </source>
</evidence>
<keyword evidence="3" id="KW-0694">RNA-binding</keyword>
<organism evidence="9 10">
    <name type="scientific">Oikopleura dioica</name>
    <name type="common">Tunicate</name>
    <dbReference type="NCBI Taxonomy" id="34765"/>
    <lineage>
        <taxon>Eukaryota</taxon>
        <taxon>Metazoa</taxon>
        <taxon>Chordata</taxon>
        <taxon>Tunicata</taxon>
        <taxon>Appendicularia</taxon>
        <taxon>Copelata</taxon>
        <taxon>Oikopleuridae</taxon>
        <taxon>Oikopleura</taxon>
    </lineage>
</organism>
<evidence type="ECO:0000256" key="6">
    <source>
        <dbReference type="ARBA" id="ARBA00023187"/>
    </source>
</evidence>
<dbReference type="SMART" id="SM00648">
    <property type="entry name" value="SWAP"/>
    <property type="match status" value="1"/>
</dbReference>
<dbReference type="PANTHER" id="PTHR13161:SF15">
    <property type="entry name" value="SPLICING FACTOR, SUPPRESSOR OF WHITE-APRICOT HOMOLOG"/>
    <property type="match status" value="1"/>
</dbReference>
<keyword evidence="1" id="KW-0507">mRNA processing</keyword>
<evidence type="ECO:0000259" key="8">
    <source>
        <dbReference type="PROSITE" id="PS50128"/>
    </source>
</evidence>
<evidence type="ECO:0000256" key="2">
    <source>
        <dbReference type="ARBA" id="ARBA00022737"/>
    </source>
</evidence>
<evidence type="ECO:0000256" key="5">
    <source>
        <dbReference type="ARBA" id="ARBA00023163"/>
    </source>
</evidence>
<feature type="compositionally biased region" description="Polar residues" evidence="7">
    <location>
        <begin position="263"/>
        <end position="273"/>
    </location>
</feature>
<feature type="compositionally biased region" description="Basic and acidic residues" evidence="7">
    <location>
        <begin position="395"/>
        <end position="408"/>
    </location>
</feature>
<evidence type="ECO:0000313" key="9">
    <source>
        <dbReference type="EMBL" id="CAG5098854.1"/>
    </source>
</evidence>
<evidence type="ECO:0000256" key="7">
    <source>
        <dbReference type="SAM" id="MobiDB-lite"/>
    </source>
</evidence>
<evidence type="ECO:0000313" key="10">
    <source>
        <dbReference type="Proteomes" id="UP001158576"/>
    </source>
</evidence>
<keyword evidence="6" id="KW-0508">mRNA splicing</keyword>
<evidence type="ECO:0000256" key="4">
    <source>
        <dbReference type="ARBA" id="ARBA00023015"/>
    </source>
</evidence>
<keyword evidence="4" id="KW-0805">Transcription regulation</keyword>
<gene>
    <name evidence="9" type="ORF">OKIOD_LOCUS7596</name>
</gene>
<keyword evidence="5" id="KW-0804">Transcription</keyword>
<dbReference type="InterPro" id="IPR019147">
    <property type="entry name" value="SWAP_N_domain"/>
</dbReference>
<proteinExistence type="predicted"/>
<keyword evidence="2" id="KW-0677">Repeat</keyword>
<accession>A0ABN7SJV9</accession>
<dbReference type="EMBL" id="OU015569">
    <property type="protein sequence ID" value="CAG5098854.1"/>
    <property type="molecule type" value="Genomic_DNA"/>
</dbReference>
<dbReference type="Gene3D" id="1.10.10.790">
    <property type="entry name" value="Surp module"/>
    <property type="match status" value="1"/>
</dbReference>
<dbReference type="InterPro" id="IPR035967">
    <property type="entry name" value="SWAP/Surp_sf"/>
</dbReference>
<dbReference type="PROSITE" id="PS50128">
    <property type="entry name" value="SURP"/>
    <property type="match status" value="1"/>
</dbReference>
<protein>
    <submittedName>
        <fullName evidence="9">Oidioi.mRNA.OKI2018_I69.XSR.g16038.t1.cds</fullName>
    </submittedName>
</protein>
<dbReference type="InterPro" id="IPR040397">
    <property type="entry name" value="SWAP"/>
</dbReference>
<feature type="region of interest" description="Disordered" evidence="7">
    <location>
        <begin position="382"/>
        <end position="408"/>
    </location>
</feature>
<dbReference type="Pfam" id="PF01805">
    <property type="entry name" value="Surp"/>
    <property type="match status" value="1"/>
</dbReference>
<dbReference type="Proteomes" id="UP001158576">
    <property type="component" value="Chromosome XSR"/>
</dbReference>
<sequence>MSKPELAVTGYACKIFNDKNAAAEIETSAHLHPHELDLLTTIDRFDVRGLLEFPIDYKRATEKRIGDVISVDETEMLRRDRFGDLDSQLDHDDEYRKLQEEIAAEDKEESQKSNGKYGSVGFSYDESDTNNHFLKPEEPQGKAFVVPEGLTLPKNMPLPKLETEHEIILRTAKFLANQNNQMEILLKAKQSGNEKFNFLNFGHVLNDYYKHIKKLISTGEFDPDASKTPPSDSESDSGSDCEGGLLALNAAAARAASKKKNPVQETSERSASPVVNTVDENHPLFKIISQRKEAERRAQIEREARAKQKEIQNKFKSMVQVPPPNICQTVEWVTKELVATDPAEREEKETRLRMQVTLEFMNKGHPFYNYFQTMLQRALLTASRPPSPPVSIDTSSKENNDSKESDHQPIKFEIKTAPTMEARVEAARKKAEEVAKIIVSREMEKISKKENGEVPIDKSNGDNSNNAEEVEAEAQAVIKREVEVDRHQEENVEGGPALEVDPMGARIEVALVQDHAIVIEDAGEKNIEI</sequence>
<feature type="region of interest" description="Disordered" evidence="7">
    <location>
        <begin position="220"/>
        <end position="273"/>
    </location>
</feature>
<feature type="compositionally biased region" description="Low complexity" evidence="7">
    <location>
        <begin position="240"/>
        <end position="255"/>
    </location>
</feature>
<name>A0ABN7SJV9_OIKDI</name>
<dbReference type="InterPro" id="IPR000061">
    <property type="entry name" value="Surp"/>
</dbReference>
<feature type="domain" description="SURP motif" evidence="8">
    <location>
        <begin position="167"/>
        <end position="209"/>
    </location>
</feature>
<keyword evidence="10" id="KW-1185">Reference proteome</keyword>
<dbReference type="SUPFAM" id="SSF109905">
    <property type="entry name" value="Surp module (SWAP domain)"/>
    <property type="match status" value="1"/>
</dbReference>
<evidence type="ECO:0000256" key="1">
    <source>
        <dbReference type="ARBA" id="ARBA00022664"/>
    </source>
</evidence>